<dbReference type="SUPFAM" id="SSF55811">
    <property type="entry name" value="Nudix"/>
    <property type="match status" value="1"/>
</dbReference>
<organism evidence="2 3">
    <name type="scientific">Roseicyclus mahoneyensis</name>
    <dbReference type="NCBI Taxonomy" id="164332"/>
    <lineage>
        <taxon>Bacteria</taxon>
        <taxon>Pseudomonadati</taxon>
        <taxon>Pseudomonadota</taxon>
        <taxon>Alphaproteobacteria</taxon>
        <taxon>Rhodobacterales</taxon>
        <taxon>Roseobacteraceae</taxon>
        <taxon>Roseicyclus</taxon>
    </lineage>
</organism>
<keyword evidence="3" id="KW-1185">Reference proteome</keyword>
<sequence>MTADPAARAFRPLHFPSHSDPLGAVSLPVAQHLLRRGLLADGARLSLEGDDPSARLEDIRDDLFCNGWIEPPRHEQMPVTDGPRGAELARLDRSALRILGFWAQKVHINGLVDQDDPDGPSIWISRRSGLAPSNPGRWDTLVAGGRASGHSIGQTATQESWEEAGIDPALMTGLRPVGDMAVQYVSRRGFHQELLVIYDLALPKDFVAVCHDGEIEESTRLTCGELTLRLADPQQFKFSSYLVLMDLVRRKCPAKLLQNP</sequence>
<comment type="caution">
    <text evidence="2">The sequence shown here is derived from an EMBL/GenBank/DDBJ whole genome shotgun (WGS) entry which is preliminary data.</text>
</comment>
<protein>
    <submittedName>
        <fullName evidence="2">NUDIX domain-containing protein</fullName>
    </submittedName>
</protein>
<name>A0A316GMC9_9RHOB</name>
<evidence type="ECO:0000259" key="1">
    <source>
        <dbReference type="PROSITE" id="PS51462"/>
    </source>
</evidence>
<evidence type="ECO:0000313" key="2">
    <source>
        <dbReference type="EMBL" id="PWK61439.1"/>
    </source>
</evidence>
<gene>
    <name evidence="2" type="ORF">C7455_102127</name>
</gene>
<dbReference type="Proteomes" id="UP000245708">
    <property type="component" value="Unassembled WGS sequence"/>
</dbReference>
<dbReference type="EMBL" id="QGGW01000002">
    <property type="protein sequence ID" value="PWK61439.1"/>
    <property type="molecule type" value="Genomic_DNA"/>
</dbReference>
<dbReference type="InterPro" id="IPR000086">
    <property type="entry name" value="NUDIX_hydrolase_dom"/>
</dbReference>
<reference evidence="2 3" key="1">
    <citation type="submission" date="2018-05" db="EMBL/GenBank/DDBJ databases">
        <title>Genomic Encyclopedia of Type Strains, Phase IV (KMG-IV): sequencing the most valuable type-strain genomes for metagenomic binning, comparative biology and taxonomic classification.</title>
        <authorList>
            <person name="Goeker M."/>
        </authorList>
    </citation>
    <scope>NUCLEOTIDE SEQUENCE [LARGE SCALE GENOMIC DNA]</scope>
    <source>
        <strain evidence="2 3">DSM 16097</strain>
    </source>
</reference>
<dbReference type="Gene3D" id="3.90.79.10">
    <property type="entry name" value="Nucleoside Triphosphate Pyrophosphohydrolase"/>
    <property type="match status" value="1"/>
</dbReference>
<dbReference type="Pfam" id="PF00293">
    <property type="entry name" value="NUDIX"/>
    <property type="match status" value="1"/>
</dbReference>
<dbReference type="PROSITE" id="PS51462">
    <property type="entry name" value="NUDIX"/>
    <property type="match status" value="1"/>
</dbReference>
<feature type="domain" description="Nudix hydrolase" evidence="1">
    <location>
        <begin position="105"/>
        <end position="246"/>
    </location>
</feature>
<proteinExistence type="predicted"/>
<dbReference type="GO" id="GO:0003824">
    <property type="term" value="F:catalytic activity"/>
    <property type="evidence" value="ECO:0007669"/>
    <property type="project" value="UniProtKB-ARBA"/>
</dbReference>
<dbReference type="InterPro" id="IPR015797">
    <property type="entry name" value="NUDIX_hydrolase-like_dom_sf"/>
</dbReference>
<dbReference type="AlphaFoldDB" id="A0A316GMC9"/>
<dbReference type="CDD" id="cd03676">
    <property type="entry name" value="NUDIX_Tnr3_like"/>
    <property type="match status" value="1"/>
</dbReference>
<dbReference type="RefSeq" id="WP_170119005.1">
    <property type="nucleotide sequence ID" value="NZ_QGGW01000002.1"/>
</dbReference>
<evidence type="ECO:0000313" key="3">
    <source>
        <dbReference type="Proteomes" id="UP000245708"/>
    </source>
</evidence>
<accession>A0A316GMC9</accession>